<evidence type="ECO:0000256" key="3">
    <source>
        <dbReference type="ARBA" id="ARBA00022989"/>
    </source>
</evidence>
<dbReference type="Pfam" id="PF20684">
    <property type="entry name" value="Fung_rhodopsin"/>
    <property type="match status" value="1"/>
</dbReference>
<dbReference type="Proteomes" id="UP000298493">
    <property type="component" value="Unassembled WGS sequence"/>
</dbReference>
<feature type="transmembrane region" description="Helical" evidence="6">
    <location>
        <begin position="271"/>
        <end position="291"/>
    </location>
</feature>
<dbReference type="STRING" id="86259.A0A4Z1PK03"/>
<feature type="transmembrane region" description="Helical" evidence="6">
    <location>
        <begin position="106"/>
        <end position="129"/>
    </location>
</feature>
<reference evidence="8 9" key="1">
    <citation type="submission" date="2019-04" db="EMBL/GenBank/DDBJ databases">
        <title>High contiguity whole genome sequence and gene annotation resource for two Venturia nashicola isolates.</title>
        <authorList>
            <person name="Prokchorchik M."/>
            <person name="Won K."/>
            <person name="Lee Y."/>
            <person name="Choi E.D."/>
            <person name="Segonzac C."/>
            <person name="Sohn K.H."/>
        </authorList>
    </citation>
    <scope>NUCLEOTIDE SEQUENCE [LARGE SCALE GENOMIC DNA]</scope>
    <source>
        <strain evidence="8 9">PRI2</strain>
    </source>
</reference>
<evidence type="ECO:0000313" key="9">
    <source>
        <dbReference type="Proteomes" id="UP000298493"/>
    </source>
</evidence>
<keyword evidence="2 6" id="KW-0812">Transmembrane</keyword>
<evidence type="ECO:0000256" key="5">
    <source>
        <dbReference type="ARBA" id="ARBA00038359"/>
    </source>
</evidence>
<dbReference type="AlphaFoldDB" id="A0A4Z1PK03"/>
<dbReference type="OrthoDB" id="5429740at2759"/>
<keyword evidence="3 6" id="KW-1133">Transmembrane helix</keyword>
<feature type="transmembrane region" description="Helical" evidence="6">
    <location>
        <begin position="233"/>
        <end position="259"/>
    </location>
</feature>
<evidence type="ECO:0000256" key="6">
    <source>
        <dbReference type="SAM" id="Phobius"/>
    </source>
</evidence>
<dbReference type="InterPro" id="IPR052337">
    <property type="entry name" value="SAT4-like"/>
</dbReference>
<dbReference type="EMBL" id="SNSC02000006">
    <property type="protein sequence ID" value="TID23700.1"/>
    <property type="molecule type" value="Genomic_DNA"/>
</dbReference>
<keyword evidence="9" id="KW-1185">Reference proteome</keyword>
<feature type="domain" description="Rhodopsin" evidence="7">
    <location>
        <begin position="46"/>
        <end position="296"/>
    </location>
</feature>
<dbReference type="PANTHER" id="PTHR33048:SF129">
    <property type="entry name" value="INTEGRAL MEMBRANE PROTEIN-RELATED"/>
    <property type="match status" value="1"/>
</dbReference>
<evidence type="ECO:0000256" key="2">
    <source>
        <dbReference type="ARBA" id="ARBA00022692"/>
    </source>
</evidence>
<comment type="similarity">
    <text evidence="5">Belongs to the SAT4 family.</text>
</comment>
<accession>A0A4Z1PK03</accession>
<organism evidence="8 9">
    <name type="scientific">Venturia nashicola</name>
    <dbReference type="NCBI Taxonomy" id="86259"/>
    <lineage>
        <taxon>Eukaryota</taxon>
        <taxon>Fungi</taxon>
        <taxon>Dikarya</taxon>
        <taxon>Ascomycota</taxon>
        <taxon>Pezizomycotina</taxon>
        <taxon>Dothideomycetes</taxon>
        <taxon>Pleosporomycetidae</taxon>
        <taxon>Venturiales</taxon>
        <taxon>Venturiaceae</taxon>
        <taxon>Venturia</taxon>
    </lineage>
</organism>
<name>A0A4Z1PK03_9PEZI</name>
<evidence type="ECO:0000256" key="4">
    <source>
        <dbReference type="ARBA" id="ARBA00023136"/>
    </source>
</evidence>
<gene>
    <name evidence="8" type="ORF">E6O75_ATG03336</name>
</gene>
<dbReference type="GO" id="GO:0016020">
    <property type="term" value="C:membrane"/>
    <property type="evidence" value="ECO:0007669"/>
    <property type="project" value="UniProtKB-SubCell"/>
</dbReference>
<evidence type="ECO:0000313" key="8">
    <source>
        <dbReference type="EMBL" id="TID23700.1"/>
    </source>
</evidence>
<feature type="transmembrane region" description="Helical" evidence="6">
    <location>
        <begin position="141"/>
        <end position="166"/>
    </location>
</feature>
<evidence type="ECO:0000256" key="1">
    <source>
        <dbReference type="ARBA" id="ARBA00004141"/>
    </source>
</evidence>
<protein>
    <recommendedName>
        <fullName evidence="7">Rhodopsin domain-containing protein</fullName>
    </recommendedName>
</protein>
<feature type="transmembrane region" description="Helical" evidence="6">
    <location>
        <begin position="196"/>
        <end position="221"/>
    </location>
</feature>
<keyword evidence="4 6" id="KW-0472">Membrane</keyword>
<dbReference type="PANTHER" id="PTHR33048">
    <property type="entry name" value="PTH11-LIKE INTEGRAL MEMBRANE PROTEIN (AFU_ORTHOLOGUE AFUA_5G11245)"/>
    <property type="match status" value="1"/>
</dbReference>
<sequence length="413" mass="45526">MPGGLFAPDEVLASWNFNFVDPPRGGRHVVITTAVLLSLTYCVVALRLWARLRLAKSAGIDDALIIAGMIPLTLLAVAVCLSMTTFGMDKHVWNSRSDELVNARKIAMTSELLYMVTTCTTKVSILLFYRRLAAGTITPTFQWMCYAAIAFVILYFIIFFFDILFLCTPLNSFWLLADHKWKTQYRTEFHCQDEGAVLVSSAAISAFQDLLACCLPMVLLWKLHIPGRQKLALGAIFSVGVFLCICAILRGTAIFHTYYRTYDMTWESHPAWLWLSIEAHLAVVCASAPALKTFFKHTLKDYTRGKSSDAYNNSSQGNGPSRFSRFGGVFDEFIPPGESDGMGSIFGGTRGSGLRSSSSDSGMYGGRGGAITALPKLCGRGKNSVPWENPVDSELELVYIKRKLPSSGSGDFD</sequence>
<dbReference type="InterPro" id="IPR049326">
    <property type="entry name" value="Rhodopsin_dom_fungi"/>
</dbReference>
<comment type="caution">
    <text evidence="8">The sequence shown here is derived from an EMBL/GenBank/DDBJ whole genome shotgun (WGS) entry which is preliminary data.</text>
</comment>
<feature type="transmembrane region" description="Helical" evidence="6">
    <location>
        <begin position="29"/>
        <end position="50"/>
    </location>
</feature>
<feature type="transmembrane region" description="Helical" evidence="6">
    <location>
        <begin position="62"/>
        <end position="86"/>
    </location>
</feature>
<comment type="subcellular location">
    <subcellularLocation>
        <location evidence="1">Membrane</location>
        <topology evidence="1">Multi-pass membrane protein</topology>
    </subcellularLocation>
</comment>
<proteinExistence type="inferred from homology"/>
<evidence type="ECO:0000259" key="7">
    <source>
        <dbReference type="Pfam" id="PF20684"/>
    </source>
</evidence>